<dbReference type="Pfam" id="PF02576">
    <property type="entry name" value="RimP_N"/>
    <property type="match status" value="1"/>
</dbReference>
<keyword evidence="1 3" id="KW-0963">Cytoplasm</keyword>
<dbReference type="Pfam" id="PF17384">
    <property type="entry name" value="DUF150_C"/>
    <property type="match status" value="1"/>
</dbReference>
<comment type="caution">
    <text evidence="6">The sequence shown here is derived from an EMBL/GenBank/DDBJ whole genome shotgun (WGS) entry which is preliminary data.</text>
</comment>
<organism evidence="6 7">
    <name type="scientific">Candidatus Endobugula sertula</name>
    <name type="common">Bugula neritina bacterial symbiont</name>
    <dbReference type="NCBI Taxonomy" id="62101"/>
    <lineage>
        <taxon>Bacteria</taxon>
        <taxon>Pseudomonadati</taxon>
        <taxon>Pseudomonadota</taxon>
        <taxon>Gammaproteobacteria</taxon>
        <taxon>Cellvibrionales</taxon>
        <taxon>Cellvibrionaceae</taxon>
        <taxon>Candidatus Endobugula</taxon>
    </lineage>
</organism>
<dbReference type="GO" id="GO:0005829">
    <property type="term" value="C:cytosol"/>
    <property type="evidence" value="ECO:0007669"/>
    <property type="project" value="TreeGrafter"/>
</dbReference>
<dbReference type="PANTHER" id="PTHR33867:SF1">
    <property type="entry name" value="RIBOSOME MATURATION FACTOR RIMP"/>
    <property type="match status" value="1"/>
</dbReference>
<comment type="function">
    <text evidence="3">Required for maturation of 30S ribosomal subunits.</text>
</comment>
<feature type="domain" description="Ribosome maturation factor RimP N-terminal" evidence="4">
    <location>
        <begin position="11"/>
        <end position="83"/>
    </location>
</feature>
<dbReference type="InterPro" id="IPR003728">
    <property type="entry name" value="Ribosome_maturation_RimP"/>
</dbReference>
<evidence type="ECO:0000256" key="1">
    <source>
        <dbReference type="ARBA" id="ARBA00022490"/>
    </source>
</evidence>
<dbReference type="InterPro" id="IPR028998">
    <property type="entry name" value="RimP_C"/>
</dbReference>
<dbReference type="CDD" id="cd01734">
    <property type="entry name" value="YlxS_C"/>
    <property type="match status" value="1"/>
</dbReference>
<dbReference type="AlphaFoldDB" id="A0A1D2QMM2"/>
<dbReference type="PANTHER" id="PTHR33867">
    <property type="entry name" value="RIBOSOME MATURATION FACTOR RIMP"/>
    <property type="match status" value="1"/>
</dbReference>
<dbReference type="FunFam" id="3.30.300.70:FF:000001">
    <property type="entry name" value="Ribosome maturation factor RimP"/>
    <property type="match status" value="1"/>
</dbReference>
<dbReference type="InterPro" id="IPR028989">
    <property type="entry name" value="RimP_N"/>
</dbReference>
<evidence type="ECO:0000259" key="5">
    <source>
        <dbReference type="Pfam" id="PF17384"/>
    </source>
</evidence>
<evidence type="ECO:0000313" key="7">
    <source>
        <dbReference type="Proteomes" id="UP000242502"/>
    </source>
</evidence>
<keyword evidence="2 3" id="KW-0690">Ribosome biogenesis</keyword>
<dbReference type="NCBIfam" id="NF000927">
    <property type="entry name" value="PRK00092.1-1"/>
    <property type="match status" value="1"/>
</dbReference>
<gene>
    <name evidence="3" type="primary">rimP</name>
    <name evidence="6" type="ORF">AB835_12110</name>
</gene>
<dbReference type="Gene3D" id="3.30.300.70">
    <property type="entry name" value="RimP-like superfamily, N-terminal"/>
    <property type="match status" value="1"/>
</dbReference>
<dbReference type="Gene3D" id="2.30.30.180">
    <property type="entry name" value="Ribosome maturation factor RimP, C-terminal domain"/>
    <property type="match status" value="1"/>
</dbReference>
<evidence type="ECO:0000256" key="3">
    <source>
        <dbReference type="HAMAP-Rule" id="MF_01077"/>
    </source>
</evidence>
<comment type="subcellular location">
    <subcellularLocation>
        <location evidence="3">Cytoplasm</location>
    </subcellularLocation>
</comment>
<reference evidence="6 7" key="1">
    <citation type="journal article" date="2016" name="Appl. Environ. Microbiol.">
        <title>Lack of Overt Genome Reduction in the Bryostatin-Producing Bryozoan Symbiont "Candidatus Endobugula sertula".</title>
        <authorList>
            <person name="Miller I.J."/>
            <person name="Vanee N."/>
            <person name="Fong S.S."/>
            <person name="Lim-Fong G.E."/>
            <person name="Kwan J.C."/>
        </authorList>
    </citation>
    <scope>NUCLEOTIDE SEQUENCE [LARGE SCALE GENOMIC DNA]</scope>
    <source>
        <strain evidence="6">AB1-4</strain>
    </source>
</reference>
<dbReference type="HAMAP" id="MF_01077">
    <property type="entry name" value="RimP"/>
    <property type="match status" value="1"/>
</dbReference>
<dbReference type="Proteomes" id="UP000242502">
    <property type="component" value="Unassembled WGS sequence"/>
</dbReference>
<dbReference type="GO" id="GO:0000028">
    <property type="term" value="P:ribosomal small subunit assembly"/>
    <property type="evidence" value="ECO:0007669"/>
    <property type="project" value="TreeGrafter"/>
</dbReference>
<dbReference type="InterPro" id="IPR035956">
    <property type="entry name" value="RimP_N_sf"/>
</dbReference>
<evidence type="ECO:0000313" key="6">
    <source>
        <dbReference type="EMBL" id="ODS22813.1"/>
    </source>
</evidence>
<dbReference type="STRING" id="62101.AB835_12110"/>
<dbReference type="InterPro" id="IPR036847">
    <property type="entry name" value="RimP_C_sf"/>
</dbReference>
<feature type="domain" description="Ribosome maturation factor RimP C-terminal" evidence="5">
    <location>
        <begin position="86"/>
        <end position="151"/>
    </location>
</feature>
<dbReference type="SUPFAM" id="SSF75420">
    <property type="entry name" value="YhbC-like, N-terminal domain"/>
    <property type="match status" value="1"/>
</dbReference>
<evidence type="ECO:0000259" key="4">
    <source>
        <dbReference type="Pfam" id="PF02576"/>
    </source>
</evidence>
<protein>
    <recommendedName>
        <fullName evidence="3">Ribosome maturation factor RimP</fullName>
    </recommendedName>
</protein>
<dbReference type="SUPFAM" id="SSF74942">
    <property type="entry name" value="YhbC-like, C-terminal domain"/>
    <property type="match status" value="1"/>
</dbReference>
<proteinExistence type="inferred from homology"/>
<dbReference type="EMBL" id="MDLC01000051">
    <property type="protein sequence ID" value="ODS22813.1"/>
    <property type="molecule type" value="Genomic_DNA"/>
</dbReference>
<evidence type="ECO:0000256" key="2">
    <source>
        <dbReference type="ARBA" id="ARBA00022517"/>
    </source>
</evidence>
<comment type="similarity">
    <text evidence="3">Belongs to the RimP family.</text>
</comment>
<dbReference type="GO" id="GO:0006412">
    <property type="term" value="P:translation"/>
    <property type="evidence" value="ECO:0007669"/>
    <property type="project" value="TreeGrafter"/>
</dbReference>
<sequence>MASTQEQLTDMLAPVVEVLECELWGLEYLIQGRQATLRIYIDKDAGVSLADCEKVSRQVSSVLDVEDPIASQYTLEVSSPGVDRPLFTLGHYQRSVGEMVVVKLNRKFAERKKLKGVIGGIENDEVVIQVGDEEYLLPIESIEKANIVPNF</sequence>
<accession>A0A1D2QMM2</accession>
<name>A0A1D2QMM2_9GAMM</name>